<sequence length="91" mass="10539">MFPSNDVKEDQNILHVRICQQPSRRFLTVVEGIPEENCPMISETLKRKLACRGTHIKNKKTVEFSGDHSYNIKEMLQTLMPGYQIIIHGKK</sequence>
<dbReference type="GO" id="GO:0003743">
    <property type="term" value="F:translation initiation factor activity"/>
    <property type="evidence" value="ECO:0007669"/>
    <property type="project" value="InterPro"/>
</dbReference>
<dbReference type="OrthoDB" id="2186626at2759"/>
<organism evidence="2 3">
    <name type="scientific">Anncaliia algerae PRA339</name>
    <dbReference type="NCBI Taxonomy" id="1288291"/>
    <lineage>
        <taxon>Eukaryota</taxon>
        <taxon>Fungi</taxon>
        <taxon>Fungi incertae sedis</taxon>
        <taxon>Microsporidia</taxon>
        <taxon>Tubulinosematoidea</taxon>
        <taxon>Tubulinosematidae</taxon>
        <taxon>Anncaliia</taxon>
    </lineage>
</organism>
<name>A0A059F3F2_9MICR</name>
<dbReference type="HOGENOM" id="CLU_170489_0_0_1"/>
<dbReference type="EMBL" id="KK365141">
    <property type="protein sequence ID" value="KCZ81514.1"/>
    <property type="molecule type" value="Genomic_DNA"/>
</dbReference>
<feature type="domain" description="SUI1" evidence="1">
    <location>
        <begin position="14"/>
        <end position="80"/>
    </location>
</feature>
<dbReference type="AlphaFoldDB" id="A0A059F3F2"/>
<reference evidence="2 3" key="2">
    <citation type="submission" date="2014-03" db="EMBL/GenBank/DDBJ databases">
        <title>The Genome Sequence of Anncaliia algerae insect isolate PRA339.</title>
        <authorList>
            <consortium name="The Broad Institute Genome Sequencing Platform"/>
            <consortium name="The Broad Institute Genome Sequencing Center for Infectious Disease"/>
            <person name="Cuomo C."/>
            <person name="Becnel J."/>
            <person name="Sanscrainte N."/>
            <person name="Walker B."/>
            <person name="Young S.K."/>
            <person name="Zeng Q."/>
            <person name="Gargeya S."/>
            <person name="Fitzgerald M."/>
            <person name="Haas B."/>
            <person name="Abouelleil A."/>
            <person name="Alvarado L."/>
            <person name="Arachchi H.M."/>
            <person name="Berlin A.M."/>
            <person name="Chapman S.B."/>
            <person name="Dewar J."/>
            <person name="Goldberg J."/>
            <person name="Griggs A."/>
            <person name="Gujja S."/>
            <person name="Hansen M."/>
            <person name="Howarth C."/>
            <person name="Imamovic A."/>
            <person name="Larimer J."/>
            <person name="McCowan C."/>
            <person name="Murphy C."/>
            <person name="Neiman D."/>
            <person name="Pearson M."/>
            <person name="Priest M."/>
            <person name="Roberts A."/>
            <person name="Saif S."/>
            <person name="Shea T."/>
            <person name="Sisk P."/>
            <person name="Sykes S."/>
            <person name="Wortman J."/>
            <person name="Nusbaum C."/>
            <person name="Birren B."/>
        </authorList>
    </citation>
    <scope>NUCLEOTIDE SEQUENCE [LARGE SCALE GENOMIC DNA]</scope>
    <source>
        <strain evidence="2 3">PRA339</strain>
    </source>
</reference>
<dbReference type="STRING" id="1288291.A0A059F3F2"/>
<dbReference type="Proteomes" id="UP000030655">
    <property type="component" value="Unassembled WGS sequence"/>
</dbReference>
<dbReference type="Gene3D" id="3.30.780.10">
    <property type="entry name" value="SUI1-like domain"/>
    <property type="match status" value="1"/>
</dbReference>
<dbReference type="VEuPathDB" id="MicrosporidiaDB:H312_01092"/>
<dbReference type="InterPro" id="IPR036877">
    <property type="entry name" value="SUI1_dom_sf"/>
</dbReference>
<gene>
    <name evidence="2" type="ORF">H312_01092</name>
</gene>
<dbReference type="SUPFAM" id="SSF55159">
    <property type="entry name" value="eIF1-like"/>
    <property type="match status" value="1"/>
</dbReference>
<dbReference type="PROSITE" id="PS50296">
    <property type="entry name" value="SUI1"/>
    <property type="match status" value="1"/>
</dbReference>
<proteinExistence type="predicted"/>
<protein>
    <recommendedName>
        <fullName evidence="1">SUI1 domain-containing protein</fullName>
    </recommendedName>
</protein>
<evidence type="ECO:0000259" key="1">
    <source>
        <dbReference type="PROSITE" id="PS50296"/>
    </source>
</evidence>
<dbReference type="InterPro" id="IPR001950">
    <property type="entry name" value="SUI1"/>
</dbReference>
<evidence type="ECO:0000313" key="3">
    <source>
        <dbReference type="Proteomes" id="UP000030655"/>
    </source>
</evidence>
<reference evidence="3" key="1">
    <citation type="submission" date="2013-02" db="EMBL/GenBank/DDBJ databases">
        <authorList>
            <consortium name="The Broad Institute Genome Sequencing Platform"/>
            <person name="Cuomo C."/>
            <person name="Becnel J."/>
            <person name="Sanscrainte N."/>
            <person name="Walker B."/>
            <person name="Young S.K."/>
            <person name="Zeng Q."/>
            <person name="Gargeya S."/>
            <person name="Fitzgerald M."/>
            <person name="Haas B."/>
            <person name="Abouelleil A."/>
            <person name="Alvarado L."/>
            <person name="Arachchi H.M."/>
            <person name="Berlin A.M."/>
            <person name="Chapman S.B."/>
            <person name="Dewar J."/>
            <person name="Goldberg J."/>
            <person name="Griggs A."/>
            <person name="Gujja S."/>
            <person name="Hansen M."/>
            <person name="Howarth C."/>
            <person name="Imamovic A."/>
            <person name="Larimer J."/>
            <person name="McCowan C."/>
            <person name="Murphy C."/>
            <person name="Neiman D."/>
            <person name="Pearson M."/>
            <person name="Priest M."/>
            <person name="Roberts A."/>
            <person name="Saif S."/>
            <person name="Shea T."/>
            <person name="Sisk P."/>
            <person name="Sykes S."/>
            <person name="Wortman J."/>
            <person name="Nusbaum C."/>
            <person name="Birren B."/>
        </authorList>
    </citation>
    <scope>NUCLEOTIDE SEQUENCE [LARGE SCALE GENOMIC DNA]</scope>
    <source>
        <strain evidence="3">PRA339</strain>
    </source>
</reference>
<evidence type="ECO:0000313" key="2">
    <source>
        <dbReference type="EMBL" id="KCZ81514.1"/>
    </source>
</evidence>
<keyword evidence="3" id="KW-1185">Reference proteome</keyword>
<accession>A0A059F3F2</accession>
<dbReference type="Pfam" id="PF01253">
    <property type="entry name" value="SUI1"/>
    <property type="match status" value="1"/>
</dbReference>